<feature type="region of interest" description="Disordered" evidence="1">
    <location>
        <begin position="138"/>
        <end position="197"/>
    </location>
</feature>
<keyword evidence="2" id="KW-1133">Transmembrane helix</keyword>
<evidence type="ECO:0000313" key="4">
    <source>
        <dbReference type="EMBL" id="CAH1773586.1"/>
    </source>
</evidence>
<comment type="caution">
    <text evidence="4">The sequence shown here is derived from an EMBL/GenBank/DDBJ whole genome shotgun (WGS) entry which is preliminary data.</text>
</comment>
<feature type="transmembrane region" description="Helical" evidence="2">
    <location>
        <begin position="834"/>
        <end position="852"/>
    </location>
</feature>
<dbReference type="InterPro" id="IPR052728">
    <property type="entry name" value="O2_lipid_transport_reg"/>
</dbReference>
<proteinExistence type="predicted"/>
<feature type="transmembrane region" description="Helical" evidence="2">
    <location>
        <begin position="537"/>
        <end position="562"/>
    </location>
</feature>
<dbReference type="PANTHER" id="PTHR11161">
    <property type="entry name" value="O-ACYLTRANSFERASE"/>
    <property type="match status" value="1"/>
</dbReference>
<dbReference type="InterPro" id="IPR006621">
    <property type="entry name" value="Nose-resist-to-fluoxetine_N"/>
</dbReference>
<organism evidence="4 5">
    <name type="scientific">Owenia fusiformis</name>
    <name type="common">Polychaete worm</name>
    <dbReference type="NCBI Taxonomy" id="6347"/>
    <lineage>
        <taxon>Eukaryota</taxon>
        <taxon>Metazoa</taxon>
        <taxon>Spiralia</taxon>
        <taxon>Lophotrochozoa</taxon>
        <taxon>Annelida</taxon>
        <taxon>Polychaeta</taxon>
        <taxon>Sedentaria</taxon>
        <taxon>Canalipalpata</taxon>
        <taxon>Sabellida</taxon>
        <taxon>Oweniida</taxon>
        <taxon>Oweniidae</taxon>
        <taxon>Owenia</taxon>
    </lineage>
</organism>
<keyword evidence="3" id="KW-0732">Signal</keyword>
<name>A0A8J1XZC9_OWEFU</name>
<feature type="transmembrane region" description="Helical" evidence="2">
    <location>
        <begin position="361"/>
        <end position="381"/>
    </location>
</feature>
<evidence type="ECO:0000256" key="3">
    <source>
        <dbReference type="SAM" id="SignalP"/>
    </source>
</evidence>
<protein>
    <submittedName>
        <fullName evidence="4">Uncharacterized protein</fullName>
    </submittedName>
</protein>
<evidence type="ECO:0000256" key="1">
    <source>
        <dbReference type="SAM" id="MobiDB-lite"/>
    </source>
</evidence>
<dbReference type="Proteomes" id="UP000749559">
    <property type="component" value="Unassembled WGS sequence"/>
</dbReference>
<dbReference type="EMBL" id="CAIIXF020000001">
    <property type="protein sequence ID" value="CAH1773586.1"/>
    <property type="molecule type" value="Genomic_DNA"/>
</dbReference>
<dbReference type="Pfam" id="PF20146">
    <property type="entry name" value="NRF"/>
    <property type="match status" value="1"/>
</dbReference>
<sequence length="952" mass="107750">MTVLVNIVLFICVPCAVAYRGPVTPFIKSVKRNMMHGAAIGNNNPERLINNIKVWTDLRDASRSLLSNAIQEDRKSNHEIGNGGIRILDQHQHILRNVSGSNSRPRRNRKLHYQDITELRLLSRAVVAMDATREKPIQRRFKMVNRNQHRRRVQSVSRPDKNSAPRKDGNSAPGPDENSAPSPDGNSAPRPDENSVIRPDDVSELCWDHWTHQQRGLELFRLHEWAFVMDDARGKVPPGMFEGNLHMIGNYDECLSVKVNMTEYIETIPDSKAHFRGRYCTCEATIDISLEDLGIPIDIQPIFWIGECMPSTCNESEINAILREELYESDDFFDNVLGDILQFNTTCPRDMNIFENPRPSAVGVLIAILFLTVFVLIGTIYDQIVSLLSEPSPNNSSSAIEEPNKGHYNKGYYSENETNGSATMLGYATTNGSATANGSVTTNGYGTDYNPTSGPDISRKDLLHNILISFSIRRNINKVLNMDVVENGVPACINGIRVLSMAWLILGLSYILGVLYAETYTTQNLLAALFRVQRFSFQPILNAGFCADTFFLLTGVIVTIYFMKFLDNNNGSWNISRIITQGVYYVFHRWWRLTPLYVLFIFCFSNLFDYIGNGPLWPNPDPTNANLCRDNGWANVLYINNIYKPRDGCMIFTFFLTCSMQFYVISPLLLLPLYYFPAIGAVLLFLCLGSNLTALGVINGQLETRNYTDDFAYADDFFHEVIITPWCRVGPHIVGIACGYIIYRLQSQNIVIKFRGDKIAAVAGWCVSLVFITSVTFGTYSQFNEHTGEEWSSTIRVFYETVAILAWSLGVGWIIVACSMGYGGIINSILSWKAWVPLSRLSFAAHLTYPLVMFSYNYQRRSLIYVSDANMVYFFLGHFCLTYAVSLGFTLLIELPTRQLEKAFREYFTARRNFADLKQVNSIGNHQGEFRGQQRVYDGKTPSVKSDMTTHL</sequence>
<feature type="transmembrane region" description="Helical" evidence="2">
    <location>
        <begin position="872"/>
        <end position="895"/>
    </location>
</feature>
<feature type="compositionally biased region" description="Basic residues" evidence="1">
    <location>
        <begin position="138"/>
        <end position="153"/>
    </location>
</feature>
<dbReference type="OrthoDB" id="207378at2759"/>
<feature type="transmembrane region" description="Helical" evidence="2">
    <location>
        <begin position="801"/>
        <end position="822"/>
    </location>
</feature>
<accession>A0A8J1XZC9</accession>
<reference evidence="4" key="1">
    <citation type="submission" date="2022-03" db="EMBL/GenBank/DDBJ databases">
        <authorList>
            <person name="Martin C."/>
        </authorList>
    </citation>
    <scope>NUCLEOTIDE SEQUENCE</scope>
</reference>
<feature type="transmembrane region" description="Helical" evidence="2">
    <location>
        <begin position="649"/>
        <end position="669"/>
    </location>
</feature>
<dbReference type="AlphaFoldDB" id="A0A8J1XZC9"/>
<feature type="compositionally biased region" description="Basic and acidic residues" evidence="1">
    <location>
        <begin position="158"/>
        <end position="169"/>
    </location>
</feature>
<gene>
    <name evidence="4" type="ORF">OFUS_LOCUS1164</name>
</gene>
<keyword evidence="5" id="KW-1185">Reference proteome</keyword>
<feature type="transmembrane region" description="Helical" evidence="2">
    <location>
        <begin position="675"/>
        <end position="698"/>
    </location>
</feature>
<dbReference type="SMART" id="SM00703">
    <property type="entry name" value="NRF"/>
    <property type="match status" value="1"/>
</dbReference>
<feature type="transmembrane region" description="Helical" evidence="2">
    <location>
        <begin position="498"/>
        <end position="517"/>
    </location>
</feature>
<keyword evidence="2" id="KW-0472">Membrane</keyword>
<feature type="chain" id="PRO_5043781222" evidence="3">
    <location>
        <begin position="19"/>
        <end position="952"/>
    </location>
</feature>
<feature type="signal peptide" evidence="3">
    <location>
        <begin position="1"/>
        <end position="18"/>
    </location>
</feature>
<evidence type="ECO:0000313" key="5">
    <source>
        <dbReference type="Proteomes" id="UP000749559"/>
    </source>
</evidence>
<keyword evidence="2" id="KW-0812">Transmembrane</keyword>
<dbReference type="PANTHER" id="PTHR11161:SF0">
    <property type="entry name" value="O-ACYLTRANSFERASE LIKE PROTEIN"/>
    <property type="match status" value="1"/>
</dbReference>
<evidence type="ECO:0000256" key="2">
    <source>
        <dbReference type="SAM" id="Phobius"/>
    </source>
</evidence>